<reference evidence="3 4" key="1">
    <citation type="submission" date="2019-10" db="EMBL/GenBank/DDBJ databases">
        <title>Georgenia wutianyii sp. nov. and Georgenia yuyongxinii sp. nov. isolated from plateau pika (Ochotona curzoniae) in the Qinghai-Tibet plateau of China.</title>
        <authorList>
            <person name="Tian Z."/>
        </authorList>
    </citation>
    <scope>NUCLEOTIDE SEQUENCE [LARGE SCALE GENOMIC DNA]</scope>
    <source>
        <strain evidence="3 4">DSM 21501</strain>
    </source>
</reference>
<keyword evidence="4" id="KW-1185">Reference proteome</keyword>
<feature type="chain" id="PRO_5038646271" evidence="1">
    <location>
        <begin position="21"/>
        <end position="333"/>
    </location>
</feature>
<evidence type="ECO:0000313" key="3">
    <source>
        <dbReference type="EMBL" id="KAE8766160.1"/>
    </source>
</evidence>
<keyword evidence="3" id="KW-0255">Endonuclease</keyword>
<proteinExistence type="predicted"/>
<gene>
    <name evidence="3" type="ORF">GB883_00560</name>
</gene>
<dbReference type="RefSeq" id="WP_152199511.1">
    <property type="nucleotide sequence ID" value="NZ_VUKF01000001.1"/>
</dbReference>
<sequence>MRTLRRVALASLLTSAAVLAAAPATATPPAHAGKPTDVRVLAWNIYHGGLDDNWDDVDNRQEVIDQIVEVNPDVFFSVETYGAGDEIAAALEDATGKDWAGVQITPSSTGNDNLWLFTHFDVDEVFPAPAGYLETGAFHLGGARVIADDGRALNAFTFWSNYTNPWVGDLIEANARDVAAGREPSVPAQEIVDADQRQTRTVAEFLDYVDTHAASGEPVLMGGDLNTMPGSDWTSQWAGCADHFGLSYDLEATDQFTDAGFVDTYRAANPNVCQAPGMTWSPRLDMITPDRIDFIYAKGQVVQVKDSYTIAAQPGAEQFSSDHSAVVSDLRIK</sequence>
<dbReference type="PROSITE" id="PS51318">
    <property type="entry name" value="TAT"/>
    <property type="match status" value="1"/>
</dbReference>
<comment type="caution">
    <text evidence="3">The sequence shown here is derived from an EMBL/GenBank/DDBJ whole genome shotgun (WGS) entry which is preliminary data.</text>
</comment>
<keyword evidence="3" id="KW-0540">Nuclease</keyword>
<keyword evidence="1" id="KW-0732">Signal</keyword>
<dbReference type="PANTHER" id="PTHR41349">
    <property type="match status" value="1"/>
</dbReference>
<dbReference type="SUPFAM" id="SSF56219">
    <property type="entry name" value="DNase I-like"/>
    <property type="match status" value="1"/>
</dbReference>
<dbReference type="OrthoDB" id="9812856at2"/>
<keyword evidence="3" id="KW-0378">Hydrolase</keyword>
<feature type="domain" description="Endonuclease/exonuclease/phosphatase" evidence="2">
    <location>
        <begin position="42"/>
        <end position="323"/>
    </location>
</feature>
<dbReference type="EMBL" id="WHJE01000001">
    <property type="protein sequence ID" value="KAE8766160.1"/>
    <property type="molecule type" value="Genomic_DNA"/>
</dbReference>
<dbReference type="Proteomes" id="UP000451860">
    <property type="component" value="Unassembled WGS sequence"/>
</dbReference>
<accession>A0A7J5UV64</accession>
<dbReference type="InterPro" id="IPR006311">
    <property type="entry name" value="TAT_signal"/>
</dbReference>
<protein>
    <submittedName>
        <fullName evidence="3">Endonuclease/exonuclease/phosphatase family protein</fullName>
    </submittedName>
</protein>
<dbReference type="InterPro" id="IPR005135">
    <property type="entry name" value="Endo/exonuclease/phosphatase"/>
</dbReference>
<organism evidence="3 4">
    <name type="scientific">Georgenia thermotolerans</name>
    <dbReference type="NCBI Taxonomy" id="527326"/>
    <lineage>
        <taxon>Bacteria</taxon>
        <taxon>Bacillati</taxon>
        <taxon>Actinomycetota</taxon>
        <taxon>Actinomycetes</taxon>
        <taxon>Micrococcales</taxon>
        <taxon>Bogoriellaceae</taxon>
        <taxon>Georgenia</taxon>
    </lineage>
</organism>
<name>A0A7J5UV64_9MICO</name>
<evidence type="ECO:0000259" key="2">
    <source>
        <dbReference type="Pfam" id="PF03372"/>
    </source>
</evidence>
<dbReference type="GO" id="GO:0004519">
    <property type="term" value="F:endonuclease activity"/>
    <property type="evidence" value="ECO:0007669"/>
    <property type="project" value="UniProtKB-KW"/>
</dbReference>
<dbReference type="GO" id="GO:0004527">
    <property type="term" value="F:exonuclease activity"/>
    <property type="evidence" value="ECO:0007669"/>
    <property type="project" value="UniProtKB-KW"/>
</dbReference>
<dbReference type="AlphaFoldDB" id="A0A7J5UV64"/>
<dbReference type="InterPro" id="IPR036691">
    <property type="entry name" value="Endo/exonu/phosph_ase_sf"/>
</dbReference>
<evidence type="ECO:0000313" key="4">
    <source>
        <dbReference type="Proteomes" id="UP000451860"/>
    </source>
</evidence>
<keyword evidence="3" id="KW-0269">Exonuclease</keyword>
<dbReference type="Pfam" id="PF03372">
    <property type="entry name" value="Exo_endo_phos"/>
    <property type="match status" value="1"/>
</dbReference>
<dbReference type="PANTHER" id="PTHR41349:SF1">
    <property type="entry name" value="PROTEIN CBG08683"/>
    <property type="match status" value="1"/>
</dbReference>
<dbReference type="Gene3D" id="3.60.10.10">
    <property type="entry name" value="Endonuclease/exonuclease/phosphatase"/>
    <property type="match status" value="1"/>
</dbReference>
<feature type="signal peptide" evidence="1">
    <location>
        <begin position="1"/>
        <end position="20"/>
    </location>
</feature>
<evidence type="ECO:0000256" key="1">
    <source>
        <dbReference type="SAM" id="SignalP"/>
    </source>
</evidence>